<dbReference type="AlphaFoldDB" id="A0A3L8P214"/>
<keyword evidence="1" id="KW-0472">Membrane</keyword>
<dbReference type="OrthoDB" id="4698148at2"/>
<organism evidence="2 3">
    <name type="scientific">Nocardioides mangrovicus</name>
    <dbReference type="NCBI Taxonomy" id="2478913"/>
    <lineage>
        <taxon>Bacteria</taxon>
        <taxon>Bacillati</taxon>
        <taxon>Actinomycetota</taxon>
        <taxon>Actinomycetes</taxon>
        <taxon>Propionibacteriales</taxon>
        <taxon>Nocardioidaceae</taxon>
        <taxon>Nocardioides</taxon>
    </lineage>
</organism>
<evidence type="ECO:0000256" key="1">
    <source>
        <dbReference type="SAM" id="Phobius"/>
    </source>
</evidence>
<keyword evidence="3" id="KW-1185">Reference proteome</keyword>
<name>A0A3L8P214_9ACTN</name>
<keyword evidence="1" id="KW-0812">Transmembrane</keyword>
<comment type="caution">
    <text evidence="2">The sequence shown here is derived from an EMBL/GenBank/DDBJ whole genome shotgun (WGS) entry which is preliminary data.</text>
</comment>
<dbReference type="EMBL" id="RDBE01000007">
    <property type="protein sequence ID" value="RLV49194.1"/>
    <property type="molecule type" value="Genomic_DNA"/>
</dbReference>
<evidence type="ECO:0000313" key="3">
    <source>
        <dbReference type="Proteomes" id="UP000281708"/>
    </source>
</evidence>
<dbReference type="Pfam" id="PF10067">
    <property type="entry name" value="DUF2306"/>
    <property type="match status" value="1"/>
</dbReference>
<reference evidence="2 3" key="1">
    <citation type="submission" date="2018-10" db="EMBL/GenBank/DDBJ databases">
        <title>Marmoricola sp. 4Q3S-7 whole genome shotgun sequence.</title>
        <authorList>
            <person name="Li F."/>
        </authorList>
    </citation>
    <scope>NUCLEOTIDE SEQUENCE [LARGE SCALE GENOMIC DNA]</scope>
    <source>
        <strain evidence="2 3">4Q3S-7</strain>
    </source>
</reference>
<feature type="transmembrane region" description="Helical" evidence="1">
    <location>
        <begin position="56"/>
        <end position="75"/>
    </location>
</feature>
<gene>
    <name evidence="2" type="ORF">D9V37_11605</name>
</gene>
<feature type="transmembrane region" description="Helical" evidence="1">
    <location>
        <begin position="96"/>
        <end position="120"/>
    </location>
</feature>
<accession>A0A3L8P214</accession>
<dbReference type="Proteomes" id="UP000281708">
    <property type="component" value="Unassembled WGS sequence"/>
</dbReference>
<feature type="transmembrane region" description="Helical" evidence="1">
    <location>
        <begin position="159"/>
        <end position="184"/>
    </location>
</feature>
<keyword evidence="1" id="KW-1133">Transmembrane helix</keyword>
<dbReference type="RefSeq" id="WP_121806297.1">
    <property type="nucleotide sequence ID" value="NZ_RDBE01000007.1"/>
</dbReference>
<evidence type="ECO:0000313" key="2">
    <source>
        <dbReference type="EMBL" id="RLV49194.1"/>
    </source>
</evidence>
<feature type="transmembrane region" description="Helical" evidence="1">
    <location>
        <begin position="12"/>
        <end position="36"/>
    </location>
</feature>
<feature type="transmembrane region" description="Helical" evidence="1">
    <location>
        <begin position="196"/>
        <end position="217"/>
    </location>
</feature>
<protein>
    <submittedName>
        <fullName evidence="2">DUF2306 domain-containing protein</fullName>
    </submittedName>
</protein>
<sequence>MTESAGPAAPRYLRPLTAGVGVLLLVIVGFAVVRVVTDWPHILDGTVPADDFAKRYVAHPWFGYLHIVPGLVYLLGAPLQLSRRFRTRHYLLHRRLGRVLVGCGVLSGLLALVMGVLYPWGHATESAATVVFGTWFVGCLLRALWAIRHDDVPIHRRWMIRAFAAATGIGTIRLWVGIFTAIVLATTDVETFPERVTFGIAFWLGLSINVAVGEWWLRRTPDLDG</sequence>
<feature type="transmembrane region" description="Helical" evidence="1">
    <location>
        <begin position="126"/>
        <end position="147"/>
    </location>
</feature>
<dbReference type="InterPro" id="IPR018750">
    <property type="entry name" value="DUF2306_membrane"/>
</dbReference>
<proteinExistence type="predicted"/>